<dbReference type="Gene3D" id="3.30.450.20">
    <property type="entry name" value="PAS domain"/>
    <property type="match status" value="1"/>
</dbReference>
<feature type="domain" description="Guanylate cyclase" evidence="8">
    <location>
        <begin position="471"/>
        <end position="602"/>
    </location>
</feature>
<dbReference type="GO" id="GO:0035556">
    <property type="term" value="P:intracellular signal transduction"/>
    <property type="evidence" value="ECO:0007669"/>
    <property type="project" value="InterPro"/>
</dbReference>
<evidence type="ECO:0000256" key="7">
    <source>
        <dbReference type="SAM" id="Phobius"/>
    </source>
</evidence>
<dbReference type="GO" id="GO:0004016">
    <property type="term" value="F:adenylate cyclase activity"/>
    <property type="evidence" value="ECO:0007669"/>
    <property type="project" value="UniProtKB-ARBA"/>
</dbReference>
<dbReference type="AlphaFoldDB" id="A0A5J6MUH6"/>
<keyword evidence="10" id="KW-1185">Reference proteome</keyword>
<evidence type="ECO:0000256" key="3">
    <source>
        <dbReference type="ARBA" id="ARBA00022692"/>
    </source>
</evidence>
<dbReference type="SUPFAM" id="SSF55073">
    <property type="entry name" value="Nucleotide cyclase"/>
    <property type="match status" value="1"/>
</dbReference>
<feature type="region of interest" description="Disordered" evidence="6">
    <location>
        <begin position="1"/>
        <end position="26"/>
    </location>
</feature>
<dbReference type="SMART" id="SM00044">
    <property type="entry name" value="CYCc"/>
    <property type="match status" value="1"/>
</dbReference>
<dbReference type="InterPro" id="IPR029787">
    <property type="entry name" value="Nucleotide_cyclase"/>
</dbReference>
<proteinExistence type="predicted"/>
<evidence type="ECO:0000256" key="4">
    <source>
        <dbReference type="ARBA" id="ARBA00022989"/>
    </source>
</evidence>
<feature type="transmembrane region" description="Helical" evidence="7">
    <location>
        <begin position="370"/>
        <end position="389"/>
    </location>
</feature>
<dbReference type="CDD" id="cd07302">
    <property type="entry name" value="CHD"/>
    <property type="match status" value="1"/>
</dbReference>
<organism evidence="9 10">
    <name type="scientific">Hypericibacter adhaerens</name>
    <dbReference type="NCBI Taxonomy" id="2602016"/>
    <lineage>
        <taxon>Bacteria</taxon>
        <taxon>Pseudomonadati</taxon>
        <taxon>Pseudomonadota</taxon>
        <taxon>Alphaproteobacteria</taxon>
        <taxon>Rhodospirillales</taxon>
        <taxon>Dongiaceae</taxon>
        <taxon>Hypericibacter</taxon>
    </lineage>
</organism>
<dbReference type="Pfam" id="PF00211">
    <property type="entry name" value="Guanylate_cyc"/>
    <property type="match status" value="1"/>
</dbReference>
<protein>
    <submittedName>
        <fullName evidence="9">Adenylate/guanylate cyclase domain-containing protein</fullName>
    </submittedName>
</protein>
<evidence type="ECO:0000256" key="6">
    <source>
        <dbReference type="SAM" id="MobiDB-lite"/>
    </source>
</evidence>
<comment type="subcellular location">
    <subcellularLocation>
        <location evidence="1">Cell membrane</location>
        <topology evidence="1">Multi-pass membrane protein</topology>
    </subcellularLocation>
</comment>
<dbReference type="Gene3D" id="6.10.340.10">
    <property type="match status" value="1"/>
</dbReference>
<dbReference type="InterPro" id="IPR033479">
    <property type="entry name" value="dCache_1"/>
</dbReference>
<dbReference type="KEGG" id="hadh:FRZ61_07340"/>
<dbReference type="GO" id="GO:0005886">
    <property type="term" value="C:plasma membrane"/>
    <property type="evidence" value="ECO:0007669"/>
    <property type="project" value="UniProtKB-SubCell"/>
</dbReference>
<sequence length="728" mass="79124">MAEPAQSKPEQGDDAAPTTGGPSPRWRPSLGAVLSVTLLLTVLLTAALVHVSWQAVMRANLKDLVGQLNDKIAGSIRQEVASVIANATAAQEALRTIFFQNVITVEDEAKREFVFLSLLQSQPSLSWISFGWPDGHFFGAEKLGNDSILMVEVIWDAAHHEAKRRVDSYKIITGDIEFEQRAFTPSGFDAAEQPWYKSAMASDQPVWSDVTLFPTETKPAIAISSQLAVYGKFQGVICVAIERERLSQFLAGIQVARSGTVAIVDPQGQIMAAPELAEGGDEAAAASAGNVVTNDLARDKLYKVAMEAVGHFGMALGDIHGTMSWNYRATLDQGDYFITFTPLGFKGWLIATVIPASDFLAEVERNTRRVAWMVGFLTLVLAAGAVWFARIAIARPLRRVTAELSHIENFELHRLQRRHSFFAEIDRLSDALMRMASGLSSFQKYVPTELVRRLLKQGIEAKPGGAHQPVTVMFTDLAGFTALSERLGDAVVPVLADYLSRMSPIIAEGRGTIDKFIGDAIMALWGAPERNEAHALDACRTALACDRALAQLAVEAQATGGVPLKMRVGINSGNILVGNIGSPERLNYTAIGDPVNVASRLEALNKRYGTAILIGEETRRQAGDAILVRRLDRVAVYGKEEGIAIYELIGLAGESAAPEAPGWIEAYEHGLDLYAARRFPEAIEAFRAAARERPEGDPPSALFIERAKAFMIEPPPPGWRAVTVLAEK</sequence>
<reference evidence="9 10" key="1">
    <citation type="submission" date="2019-08" db="EMBL/GenBank/DDBJ databases">
        <title>Hyperibacter terrae gen. nov., sp. nov. and Hyperibacter viscosus sp. nov., two new members in the family Rhodospirillaceae isolated from the rhizosphere of Hypericum perforatum.</title>
        <authorList>
            <person name="Noviana Z."/>
        </authorList>
    </citation>
    <scope>NUCLEOTIDE SEQUENCE [LARGE SCALE GENOMIC DNA]</scope>
    <source>
        <strain evidence="9 10">R5959</strain>
    </source>
</reference>
<dbReference type="Proteomes" id="UP000325797">
    <property type="component" value="Chromosome"/>
</dbReference>
<accession>A0A5J6MUH6</accession>
<keyword evidence="2" id="KW-1003">Cell membrane</keyword>
<feature type="transmembrane region" description="Helical" evidence="7">
    <location>
        <begin position="30"/>
        <end position="53"/>
    </location>
</feature>
<dbReference type="PANTHER" id="PTHR43081">
    <property type="entry name" value="ADENYLATE CYCLASE, TERMINAL-DIFFERENTIATION SPECIFIC-RELATED"/>
    <property type="match status" value="1"/>
</dbReference>
<keyword evidence="4 7" id="KW-1133">Transmembrane helix</keyword>
<keyword evidence="5 7" id="KW-0472">Membrane</keyword>
<dbReference type="EMBL" id="CP042582">
    <property type="protein sequence ID" value="QEX20814.1"/>
    <property type="molecule type" value="Genomic_DNA"/>
</dbReference>
<evidence type="ECO:0000256" key="2">
    <source>
        <dbReference type="ARBA" id="ARBA00022475"/>
    </source>
</evidence>
<gene>
    <name evidence="9" type="ORF">FRZ61_07340</name>
</gene>
<dbReference type="InterPro" id="IPR001054">
    <property type="entry name" value="A/G_cyclase"/>
</dbReference>
<evidence type="ECO:0000313" key="10">
    <source>
        <dbReference type="Proteomes" id="UP000325797"/>
    </source>
</evidence>
<evidence type="ECO:0000259" key="8">
    <source>
        <dbReference type="PROSITE" id="PS50125"/>
    </source>
</evidence>
<evidence type="ECO:0000313" key="9">
    <source>
        <dbReference type="EMBL" id="QEX20814.1"/>
    </source>
</evidence>
<dbReference type="Gene3D" id="3.30.70.1230">
    <property type="entry name" value="Nucleotide cyclase"/>
    <property type="match status" value="1"/>
</dbReference>
<dbReference type="OrthoDB" id="9762462at2"/>
<dbReference type="GO" id="GO:0006171">
    <property type="term" value="P:cAMP biosynthetic process"/>
    <property type="evidence" value="ECO:0007669"/>
    <property type="project" value="TreeGrafter"/>
</dbReference>
<dbReference type="PROSITE" id="PS50125">
    <property type="entry name" value="GUANYLATE_CYCLASE_2"/>
    <property type="match status" value="1"/>
</dbReference>
<dbReference type="Pfam" id="PF02743">
    <property type="entry name" value="dCache_1"/>
    <property type="match status" value="1"/>
</dbReference>
<evidence type="ECO:0000256" key="1">
    <source>
        <dbReference type="ARBA" id="ARBA00004651"/>
    </source>
</evidence>
<keyword evidence="3 7" id="KW-0812">Transmembrane</keyword>
<dbReference type="InterPro" id="IPR050697">
    <property type="entry name" value="Adenylyl/Guanylyl_Cyclase_3/4"/>
</dbReference>
<name>A0A5J6MUH6_9PROT</name>
<dbReference type="RefSeq" id="WP_151115030.1">
    <property type="nucleotide sequence ID" value="NZ_CP042582.1"/>
</dbReference>
<evidence type="ECO:0000256" key="5">
    <source>
        <dbReference type="ARBA" id="ARBA00023136"/>
    </source>
</evidence>
<dbReference type="PANTHER" id="PTHR43081:SF1">
    <property type="entry name" value="ADENYLATE CYCLASE, TERMINAL-DIFFERENTIATION SPECIFIC"/>
    <property type="match status" value="1"/>
</dbReference>